<dbReference type="PANTHER" id="PTHR11695">
    <property type="entry name" value="ALCOHOL DEHYDROGENASE RELATED"/>
    <property type="match status" value="1"/>
</dbReference>
<keyword evidence="1 3" id="KW-0560">Oxidoreductase</keyword>
<dbReference type="InterPro" id="IPR011032">
    <property type="entry name" value="GroES-like_sf"/>
</dbReference>
<reference evidence="4" key="1">
    <citation type="journal article" date="2019" name="Int. J. Syst. Evol. Microbiol.">
        <title>The Global Catalogue of Microorganisms (GCM) 10K type strain sequencing project: providing services to taxonomists for standard genome sequencing and annotation.</title>
        <authorList>
            <consortium name="The Broad Institute Genomics Platform"/>
            <consortium name="The Broad Institute Genome Sequencing Center for Infectious Disease"/>
            <person name="Wu L."/>
            <person name="Ma J."/>
        </authorList>
    </citation>
    <scope>NUCLEOTIDE SEQUENCE [LARGE SCALE GENOMIC DNA]</scope>
    <source>
        <strain evidence="4">CGMCC 4.1437</strain>
    </source>
</reference>
<dbReference type="Gene3D" id="3.90.180.10">
    <property type="entry name" value="Medium-chain alcohol dehydrogenases, catalytic domain"/>
    <property type="match status" value="1"/>
</dbReference>
<dbReference type="PROSITE" id="PS01162">
    <property type="entry name" value="QOR_ZETA_CRYSTAL"/>
    <property type="match status" value="1"/>
</dbReference>
<protein>
    <submittedName>
        <fullName evidence="3">NADP-dependent oxidoreductase</fullName>
        <ecNumber evidence="3">1.-.-.-</ecNumber>
    </submittedName>
</protein>
<dbReference type="Pfam" id="PF08240">
    <property type="entry name" value="ADH_N"/>
    <property type="match status" value="1"/>
</dbReference>
<dbReference type="InterPro" id="IPR036291">
    <property type="entry name" value="NAD(P)-bd_dom_sf"/>
</dbReference>
<dbReference type="Gene3D" id="3.40.50.720">
    <property type="entry name" value="NAD(P)-binding Rossmann-like Domain"/>
    <property type="match status" value="1"/>
</dbReference>
<accession>A0ABW0WWH0</accession>
<dbReference type="CDD" id="cd05289">
    <property type="entry name" value="MDR_like_2"/>
    <property type="match status" value="1"/>
</dbReference>
<dbReference type="EC" id="1.-.-.-" evidence="3"/>
<dbReference type="InterPro" id="IPR050700">
    <property type="entry name" value="YIM1/Zinc_Alcohol_DH_Fams"/>
</dbReference>
<gene>
    <name evidence="3" type="ORF">ACFP3U_06450</name>
</gene>
<dbReference type="InterPro" id="IPR002364">
    <property type="entry name" value="Quin_OxRdtase/zeta-crystal_CS"/>
</dbReference>
<evidence type="ECO:0000313" key="4">
    <source>
        <dbReference type="Proteomes" id="UP001595975"/>
    </source>
</evidence>
<evidence type="ECO:0000259" key="2">
    <source>
        <dbReference type="SMART" id="SM00829"/>
    </source>
</evidence>
<dbReference type="GO" id="GO:0016491">
    <property type="term" value="F:oxidoreductase activity"/>
    <property type="evidence" value="ECO:0007669"/>
    <property type="project" value="UniProtKB-KW"/>
</dbReference>
<evidence type="ECO:0000313" key="3">
    <source>
        <dbReference type="EMBL" id="MFC5662623.1"/>
    </source>
</evidence>
<proteinExistence type="predicted"/>
<dbReference type="Proteomes" id="UP001595975">
    <property type="component" value="Unassembled WGS sequence"/>
</dbReference>
<dbReference type="SMART" id="SM00829">
    <property type="entry name" value="PKS_ER"/>
    <property type="match status" value="1"/>
</dbReference>
<feature type="domain" description="Enoyl reductase (ER)" evidence="2">
    <location>
        <begin position="20"/>
        <end position="319"/>
    </location>
</feature>
<dbReference type="SUPFAM" id="SSF51735">
    <property type="entry name" value="NAD(P)-binding Rossmann-fold domains"/>
    <property type="match status" value="1"/>
</dbReference>
<keyword evidence="4" id="KW-1185">Reference proteome</keyword>
<dbReference type="EMBL" id="JBHSOF010000005">
    <property type="protein sequence ID" value="MFC5662623.1"/>
    <property type="molecule type" value="Genomic_DNA"/>
</dbReference>
<dbReference type="PANTHER" id="PTHR11695:SF294">
    <property type="entry name" value="RETICULON-4-INTERACTING PROTEIN 1, MITOCHONDRIAL"/>
    <property type="match status" value="1"/>
</dbReference>
<organism evidence="3 4">
    <name type="scientific">Kitasatospora misakiensis</name>
    <dbReference type="NCBI Taxonomy" id="67330"/>
    <lineage>
        <taxon>Bacteria</taxon>
        <taxon>Bacillati</taxon>
        <taxon>Actinomycetota</taxon>
        <taxon>Actinomycetes</taxon>
        <taxon>Kitasatosporales</taxon>
        <taxon>Streptomycetaceae</taxon>
        <taxon>Kitasatospora</taxon>
    </lineage>
</organism>
<sequence length="323" mass="34022">MDQAITTPTTMRAVSQDTAGAPDVLKVVEVARPEPGRGEILVRVHAAGVNPADWKTRQRGEFATGVRPPFTLGYDVAGVVEAVGQGVTIFRVGDAVFGMPRFPHPAGAYAEYVTAPARHFAPRPAGLTHLQAGALPLASLTAWQALVDTANVRPGQRVLIHAAAGGVGHLAVQIAKARGAYVIGTASAAKHELLRSLGADELIDYRTQDFTRTLRDVDVVLDSLGGPNWARSLRTLRPGGTLISILPPDDTFPAEEAEAAGVRAVFMLVEPDHAGLRAITSLVESGALRVIVDEVFPLEEAARAHTLGETGRTTGKIVLSVAP</sequence>
<dbReference type="SUPFAM" id="SSF50129">
    <property type="entry name" value="GroES-like"/>
    <property type="match status" value="1"/>
</dbReference>
<dbReference type="Pfam" id="PF13602">
    <property type="entry name" value="ADH_zinc_N_2"/>
    <property type="match status" value="1"/>
</dbReference>
<dbReference type="InterPro" id="IPR020843">
    <property type="entry name" value="ER"/>
</dbReference>
<dbReference type="RefSeq" id="WP_380224239.1">
    <property type="nucleotide sequence ID" value="NZ_JBHSOF010000005.1"/>
</dbReference>
<dbReference type="InterPro" id="IPR013154">
    <property type="entry name" value="ADH-like_N"/>
</dbReference>
<name>A0ABW0WWH0_9ACTN</name>
<comment type="caution">
    <text evidence="3">The sequence shown here is derived from an EMBL/GenBank/DDBJ whole genome shotgun (WGS) entry which is preliminary data.</text>
</comment>
<evidence type="ECO:0000256" key="1">
    <source>
        <dbReference type="ARBA" id="ARBA00023002"/>
    </source>
</evidence>